<feature type="compositionally biased region" description="Basic and acidic residues" evidence="1">
    <location>
        <begin position="28"/>
        <end position="59"/>
    </location>
</feature>
<keyword evidence="3" id="KW-1185">Reference proteome</keyword>
<name>A0AAD1ZSJ0_9LAMI</name>
<proteinExistence type="predicted"/>
<evidence type="ECO:0000313" key="2">
    <source>
        <dbReference type="EMBL" id="CAI9774905.1"/>
    </source>
</evidence>
<reference evidence="2" key="1">
    <citation type="submission" date="2023-05" db="EMBL/GenBank/DDBJ databases">
        <authorList>
            <person name="Huff M."/>
        </authorList>
    </citation>
    <scope>NUCLEOTIDE SEQUENCE</scope>
</reference>
<dbReference type="AlphaFoldDB" id="A0AAD1ZSJ0"/>
<sequence>MLSCILTGMTLVQENLIRLTSENPEAFDSDRLEHQLAQKEEEKKDGVNSDNGHTREKRGVGMKEMALLEVVIEEDVSEGEDMSSLLGKEFAKKWRGPTRLLLLDEQYSNIRTRELPESIKVYALQH</sequence>
<accession>A0AAD1ZSJ0</accession>
<evidence type="ECO:0000313" key="3">
    <source>
        <dbReference type="Proteomes" id="UP000834106"/>
    </source>
</evidence>
<gene>
    <name evidence="2" type="ORF">FPE_LOCUS22335</name>
</gene>
<protein>
    <submittedName>
        <fullName evidence="2">Uncharacterized protein</fullName>
    </submittedName>
</protein>
<organism evidence="2 3">
    <name type="scientific">Fraxinus pennsylvanica</name>
    <dbReference type="NCBI Taxonomy" id="56036"/>
    <lineage>
        <taxon>Eukaryota</taxon>
        <taxon>Viridiplantae</taxon>
        <taxon>Streptophyta</taxon>
        <taxon>Embryophyta</taxon>
        <taxon>Tracheophyta</taxon>
        <taxon>Spermatophyta</taxon>
        <taxon>Magnoliopsida</taxon>
        <taxon>eudicotyledons</taxon>
        <taxon>Gunneridae</taxon>
        <taxon>Pentapetalae</taxon>
        <taxon>asterids</taxon>
        <taxon>lamiids</taxon>
        <taxon>Lamiales</taxon>
        <taxon>Oleaceae</taxon>
        <taxon>Oleeae</taxon>
        <taxon>Fraxinus</taxon>
    </lineage>
</organism>
<dbReference type="Proteomes" id="UP000834106">
    <property type="component" value="Chromosome 13"/>
</dbReference>
<evidence type="ECO:0000256" key="1">
    <source>
        <dbReference type="SAM" id="MobiDB-lite"/>
    </source>
</evidence>
<dbReference type="EMBL" id="OU503048">
    <property type="protein sequence ID" value="CAI9774905.1"/>
    <property type="molecule type" value="Genomic_DNA"/>
</dbReference>
<feature type="region of interest" description="Disordered" evidence="1">
    <location>
        <begin position="23"/>
        <end position="59"/>
    </location>
</feature>